<name>A0ABP0ZTW4_9ASCO</name>
<evidence type="ECO:0000313" key="1">
    <source>
        <dbReference type="EMBL" id="CAK9439831.1"/>
    </source>
</evidence>
<accession>A0ABP0ZTW4</accession>
<evidence type="ECO:0000313" key="2">
    <source>
        <dbReference type="Proteomes" id="UP001497383"/>
    </source>
</evidence>
<dbReference type="RefSeq" id="XP_066830869.1">
    <property type="nucleotide sequence ID" value="XM_066974096.1"/>
</dbReference>
<reference evidence="1 2" key="1">
    <citation type="submission" date="2024-03" db="EMBL/GenBank/DDBJ databases">
        <authorList>
            <person name="Brejova B."/>
        </authorList>
    </citation>
    <scope>NUCLEOTIDE SEQUENCE [LARGE SCALE GENOMIC DNA]</scope>
    <source>
        <strain evidence="1 2">CBS 14171</strain>
    </source>
</reference>
<dbReference type="GeneID" id="92209127"/>
<protein>
    <submittedName>
        <fullName evidence="1">Uncharacterized protein</fullName>
    </submittedName>
</protein>
<dbReference type="EMBL" id="OZ022409">
    <property type="protein sequence ID" value="CAK9439831.1"/>
    <property type="molecule type" value="Genomic_DNA"/>
</dbReference>
<keyword evidence="2" id="KW-1185">Reference proteome</keyword>
<organism evidence="1 2">
    <name type="scientific">Lodderomyces beijingensis</name>
    <dbReference type="NCBI Taxonomy" id="1775926"/>
    <lineage>
        <taxon>Eukaryota</taxon>
        <taxon>Fungi</taxon>
        <taxon>Dikarya</taxon>
        <taxon>Ascomycota</taxon>
        <taxon>Saccharomycotina</taxon>
        <taxon>Pichiomycetes</taxon>
        <taxon>Debaryomycetaceae</taxon>
        <taxon>Candida/Lodderomyces clade</taxon>
        <taxon>Lodderomyces</taxon>
    </lineage>
</organism>
<gene>
    <name evidence="1" type="ORF">LODBEIA_P39310</name>
</gene>
<sequence length="90" mass="10362">MPPRVFTTPDKSQVELLGLLPAAQMGIPIYDDHVDVSDEEFHNIKDAVIKAKGRAYCPYSKFRYAIKWNPRPLQFTDKPLTETLESHARF</sequence>
<dbReference type="Proteomes" id="UP001497383">
    <property type="component" value="Chromosome 5"/>
</dbReference>
<proteinExistence type="predicted"/>